<evidence type="ECO:0000256" key="2">
    <source>
        <dbReference type="SAM" id="SignalP"/>
    </source>
</evidence>
<dbReference type="Gene3D" id="1.20.5.320">
    <property type="entry name" value="6-Phosphogluconate Dehydrogenase, domain 3"/>
    <property type="match status" value="1"/>
</dbReference>
<dbReference type="RefSeq" id="WP_176599714.1">
    <property type="nucleotide sequence ID" value="NZ_BJYT01000013.1"/>
</dbReference>
<dbReference type="EMBL" id="BJYT01000013">
    <property type="protein sequence ID" value="GEO10875.1"/>
    <property type="molecule type" value="Genomic_DNA"/>
</dbReference>
<dbReference type="PROSITE" id="PS51257">
    <property type="entry name" value="PROKAR_LIPOPROTEIN"/>
    <property type="match status" value="1"/>
</dbReference>
<proteinExistence type="predicted"/>
<accession>A0A512BG70</accession>
<gene>
    <name evidence="3" type="ORF">SAE01_33710</name>
</gene>
<reference evidence="3 4" key="1">
    <citation type="submission" date="2019-07" db="EMBL/GenBank/DDBJ databases">
        <title>Whole genome shotgun sequence of Segetibacter aerophilus NBRC 106135.</title>
        <authorList>
            <person name="Hosoyama A."/>
            <person name="Uohara A."/>
            <person name="Ohji S."/>
            <person name="Ichikawa N."/>
        </authorList>
    </citation>
    <scope>NUCLEOTIDE SEQUENCE [LARGE SCALE GENOMIC DNA]</scope>
    <source>
        <strain evidence="3 4">NBRC 106135</strain>
    </source>
</reference>
<name>A0A512BG70_9BACT</name>
<keyword evidence="4" id="KW-1185">Reference proteome</keyword>
<keyword evidence="2" id="KW-0732">Signal</keyword>
<evidence type="ECO:0000313" key="4">
    <source>
        <dbReference type="Proteomes" id="UP000321513"/>
    </source>
</evidence>
<comment type="caution">
    <text evidence="3">The sequence shown here is derived from an EMBL/GenBank/DDBJ whole genome shotgun (WGS) entry which is preliminary data.</text>
</comment>
<evidence type="ECO:0000256" key="1">
    <source>
        <dbReference type="SAM" id="MobiDB-lite"/>
    </source>
</evidence>
<sequence length="194" mass="20752">MKQKLLTIHCSLFLAIAILFASCSKEGPAGATGPAGPAGPTGAPGAPGVPGAPGAPGTANVVYSAWLNVTFTGTDSTGYDATIPAPLLVDSILNRGEIRVYLNLGSDSTNAQFVVPLPMVDFFLFNGLVTMSPYYSNKAIELASNANLSSRKIRNFNYLQYRYILIPGGKAARMESKINWDNYDEVKKYLRIPD</sequence>
<feature type="compositionally biased region" description="Low complexity" evidence="1">
    <location>
        <begin position="30"/>
        <end position="46"/>
    </location>
</feature>
<evidence type="ECO:0008006" key="5">
    <source>
        <dbReference type="Google" id="ProtNLM"/>
    </source>
</evidence>
<evidence type="ECO:0000313" key="3">
    <source>
        <dbReference type="EMBL" id="GEO10875.1"/>
    </source>
</evidence>
<dbReference type="Proteomes" id="UP000321513">
    <property type="component" value="Unassembled WGS sequence"/>
</dbReference>
<dbReference type="AlphaFoldDB" id="A0A512BG70"/>
<protein>
    <recommendedName>
        <fullName evidence="5">Collagen-like protein</fullName>
    </recommendedName>
</protein>
<feature type="chain" id="PRO_5022204923" description="Collagen-like protein" evidence="2">
    <location>
        <begin position="22"/>
        <end position="194"/>
    </location>
</feature>
<feature type="signal peptide" evidence="2">
    <location>
        <begin position="1"/>
        <end position="21"/>
    </location>
</feature>
<feature type="region of interest" description="Disordered" evidence="1">
    <location>
        <begin position="30"/>
        <end position="51"/>
    </location>
</feature>
<organism evidence="3 4">
    <name type="scientific">Segetibacter aerophilus</name>
    <dbReference type="NCBI Taxonomy" id="670293"/>
    <lineage>
        <taxon>Bacteria</taxon>
        <taxon>Pseudomonadati</taxon>
        <taxon>Bacteroidota</taxon>
        <taxon>Chitinophagia</taxon>
        <taxon>Chitinophagales</taxon>
        <taxon>Chitinophagaceae</taxon>
        <taxon>Segetibacter</taxon>
    </lineage>
</organism>